<reference evidence="2 3" key="1">
    <citation type="journal article" date="2018" name="Sci. Rep.">
        <title>Genomic signatures of local adaptation to the degree of environmental predictability in rotifers.</title>
        <authorList>
            <person name="Franch-Gras L."/>
            <person name="Hahn C."/>
            <person name="Garcia-Roger E.M."/>
            <person name="Carmona M.J."/>
            <person name="Serra M."/>
            <person name="Gomez A."/>
        </authorList>
    </citation>
    <scope>NUCLEOTIDE SEQUENCE [LARGE SCALE GENOMIC DNA]</scope>
    <source>
        <strain evidence="2">HYR1</strain>
    </source>
</reference>
<sequence>MVFSAAGKHQIVEKLFINLGKYYPNSLEFFFIIIINKIVIIRPYLALRHYSATCVSIIQQD</sequence>
<dbReference type="AlphaFoldDB" id="A0A3M7RCG4"/>
<organism evidence="2 3">
    <name type="scientific">Brachionus plicatilis</name>
    <name type="common">Marine rotifer</name>
    <name type="synonym">Brachionus muelleri</name>
    <dbReference type="NCBI Taxonomy" id="10195"/>
    <lineage>
        <taxon>Eukaryota</taxon>
        <taxon>Metazoa</taxon>
        <taxon>Spiralia</taxon>
        <taxon>Gnathifera</taxon>
        <taxon>Rotifera</taxon>
        <taxon>Eurotatoria</taxon>
        <taxon>Monogononta</taxon>
        <taxon>Pseudotrocha</taxon>
        <taxon>Ploima</taxon>
        <taxon>Brachionidae</taxon>
        <taxon>Brachionus</taxon>
    </lineage>
</organism>
<keyword evidence="1" id="KW-0472">Membrane</keyword>
<keyword evidence="3" id="KW-1185">Reference proteome</keyword>
<keyword evidence="1" id="KW-0812">Transmembrane</keyword>
<feature type="transmembrane region" description="Helical" evidence="1">
    <location>
        <begin position="29"/>
        <end position="47"/>
    </location>
</feature>
<gene>
    <name evidence="2" type="ORF">BpHYR1_032115</name>
</gene>
<comment type="caution">
    <text evidence="2">The sequence shown here is derived from an EMBL/GenBank/DDBJ whole genome shotgun (WGS) entry which is preliminary data.</text>
</comment>
<dbReference type="EMBL" id="REGN01003727">
    <property type="protein sequence ID" value="RNA21129.1"/>
    <property type="molecule type" value="Genomic_DNA"/>
</dbReference>
<evidence type="ECO:0000256" key="1">
    <source>
        <dbReference type="SAM" id="Phobius"/>
    </source>
</evidence>
<accession>A0A3M7RCG4</accession>
<evidence type="ECO:0000313" key="2">
    <source>
        <dbReference type="EMBL" id="RNA21129.1"/>
    </source>
</evidence>
<name>A0A3M7RCG4_BRAPC</name>
<keyword evidence="1" id="KW-1133">Transmembrane helix</keyword>
<evidence type="ECO:0000313" key="3">
    <source>
        <dbReference type="Proteomes" id="UP000276133"/>
    </source>
</evidence>
<dbReference type="Proteomes" id="UP000276133">
    <property type="component" value="Unassembled WGS sequence"/>
</dbReference>
<protein>
    <submittedName>
        <fullName evidence="2">Uncharacterized protein</fullName>
    </submittedName>
</protein>
<proteinExistence type="predicted"/>